<evidence type="ECO:0000313" key="4">
    <source>
        <dbReference type="Proteomes" id="UP001204439"/>
    </source>
</evidence>
<keyword evidence="1" id="KW-0812">Transmembrane</keyword>
<protein>
    <submittedName>
        <fullName evidence="3">PH domain-containing protein</fullName>
    </submittedName>
</protein>
<dbReference type="Pfam" id="PF06713">
    <property type="entry name" value="bPH_4"/>
    <property type="match status" value="1"/>
</dbReference>
<dbReference type="RefSeq" id="WP_063970587.1">
    <property type="nucleotide sequence ID" value="NZ_JAMXLT020000015.1"/>
</dbReference>
<evidence type="ECO:0000313" key="3">
    <source>
        <dbReference type="EMBL" id="MDW8549219.1"/>
    </source>
</evidence>
<comment type="caution">
    <text evidence="3">The sequence shown here is derived from an EMBL/GenBank/DDBJ whole genome shotgun (WGS) entry which is preliminary data.</text>
</comment>
<keyword evidence="4" id="KW-1185">Reference proteome</keyword>
<dbReference type="InterPro" id="IPR009589">
    <property type="entry name" value="PH_YyaB-like"/>
</dbReference>
<gene>
    <name evidence="3" type="ORF">NG800_009875</name>
</gene>
<proteinExistence type="predicted"/>
<dbReference type="Proteomes" id="UP001204439">
    <property type="component" value="Unassembled WGS sequence"/>
</dbReference>
<feature type="transmembrane region" description="Helical" evidence="1">
    <location>
        <begin position="39"/>
        <end position="60"/>
    </location>
</feature>
<feature type="transmembrane region" description="Helical" evidence="1">
    <location>
        <begin position="12"/>
        <end position="33"/>
    </location>
</feature>
<evidence type="ECO:0000259" key="2">
    <source>
        <dbReference type="Pfam" id="PF06713"/>
    </source>
</evidence>
<feature type="domain" description="Uncharacterized protein YyaB-like PH" evidence="2">
    <location>
        <begin position="63"/>
        <end position="136"/>
    </location>
</feature>
<name>A0ABU4JHX8_9FLAO</name>
<dbReference type="EMBL" id="JAMXLT020000015">
    <property type="protein sequence ID" value="MDW8549219.1"/>
    <property type="molecule type" value="Genomic_DNA"/>
</dbReference>
<evidence type="ECO:0000256" key="1">
    <source>
        <dbReference type="SAM" id="Phobius"/>
    </source>
</evidence>
<keyword evidence="1" id="KW-1133">Transmembrane helix</keyword>
<organism evidence="3 4">
    <name type="scientific">Epilithonimonas ginsengisoli</name>
    <dbReference type="NCBI Taxonomy" id="1245592"/>
    <lineage>
        <taxon>Bacteria</taxon>
        <taxon>Pseudomonadati</taxon>
        <taxon>Bacteroidota</taxon>
        <taxon>Flavobacteriia</taxon>
        <taxon>Flavobacteriales</taxon>
        <taxon>Weeksellaceae</taxon>
        <taxon>Chryseobacterium group</taxon>
        <taxon>Epilithonimonas</taxon>
    </lineage>
</organism>
<accession>A0ABU4JHX8</accession>
<sequence>MKVYKSRRDWIYGSIFLGITLLFAVILVLSYFDLGFWDWMLMVFILVGIDLIILINFFFIKTKIKDEELIVSVIYNVFRINIFKITKIRIGETMWSGFHKCGTATGGLIIFSKNKNDLYITPQNQDEFLKELLKVNSHIIIEDVRK</sequence>
<keyword evidence="1" id="KW-0472">Membrane</keyword>
<reference evidence="3 4" key="1">
    <citation type="submission" date="2023-11" db="EMBL/GenBank/DDBJ databases">
        <title>First isolation, identification, and characterization of non-pathogenic Epilithonimonas ginsengisoli isolated from diseased farmed rainbow trout (Oncorhynchus mykiss) in Chile.</title>
        <authorList>
            <person name="Miranda C.D."/>
            <person name="Irgang R."/>
            <person name="Concha C."/>
            <person name="Rojas R."/>
            <person name="Avendano R."/>
        </authorList>
    </citation>
    <scope>NUCLEOTIDE SEQUENCE [LARGE SCALE GENOMIC DNA]</scope>
    <source>
        <strain evidence="3 4">FP99</strain>
    </source>
</reference>